<gene>
    <name evidence="1" type="ORF">R77560_04098</name>
</gene>
<dbReference type="EMBL" id="CATZAZ010000011">
    <property type="protein sequence ID" value="CAJ0804579.1"/>
    <property type="molecule type" value="Genomic_DNA"/>
</dbReference>
<accession>A0AAD2F5J5</accession>
<proteinExistence type="predicted"/>
<evidence type="ECO:0000313" key="2">
    <source>
        <dbReference type="Proteomes" id="UP001189756"/>
    </source>
</evidence>
<protein>
    <submittedName>
        <fullName evidence="1">Uncharacterized protein</fullName>
    </submittedName>
</protein>
<dbReference type="Proteomes" id="UP001189756">
    <property type="component" value="Unassembled WGS sequence"/>
</dbReference>
<evidence type="ECO:0000313" key="1">
    <source>
        <dbReference type="EMBL" id="CAJ0804579.1"/>
    </source>
</evidence>
<organism evidence="1 2">
    <name type="scientific">Ralstonia thomasii</name>
    <dbReference type="NCBI Taxonomy" id="3058596"/>
    <lineage>
        <taxon>Bacteria</taxon>
        <taxon>Pseudomonadati</taxon>
        <taxon>Pseudomonadota</taxon>
        <taxon>Betaproteobacteria</taxon>
        <taxon>Burkholderiales</taxon>
        <taxon>Burkholderiaceae</taxon>
        <taxon>Ralstonia</taxon>
    </lineage>
</organism>
<name>A0AAD2F5J5_9RALS</name>
<dbReference type="RefSeq" id="WP_024542424.1">
    <property type="nucleotide sequence ID" value="NZ_CATZAZ010000011.1"/>
</dbReference>
<dbReference type="GeneID" id="34794377"/>
<sequence length="150" mass="16474">MREKTPWNPSRRAIARVQNPLPAPKVHEACGGSVEIVGNEKIYGRPYGDWPWAYRCCGCGAYVGMHPFTAIPLGTLADGPTREARKRAKAAFNPLWQSRQMTRSEAYAWLAGQLGIACVDECHIGWFDVPTCERVVMACARRSAGAIAPA</sequence>
<comment type="caution">
    <text evidence="1">The sequence shown here is derived from an EMBL/GenBank/DDBJ whole genome shotgun (WGS) entry which is preliminary data.</text>
</comment>
<dbReference type="InterPro" id="IPR021686">
    <property type="entry name" value="DUF3268"/>
</dbReference>
<dbReference type="AlphaFoldDB" id="A0AAD2F5J5"/>
<reference evidence="1" key="1">
    <citation type="submission" date="2023-07" db="EMBL/GenBank/DDBJ databases">
        <authorList>
            <person name="Peeters C."/>
        </authorList>
    </citation>
    <scope>NUCLEOTIDE SEQUENCE</scope>
    <source>
        <strain evidence="1">R-77560</strain>
    </source>
</reference>
<dbReference type="Pfam" id="PF11672">
    <property type="entry name" value="DUF3268"/>
    <property type="match status" value="1"/>
</dbReference>